<evidence type="ECO:0000313" key="2">
    <source>
        <dbReference type="Proteomes" id="UP000321393"/>
    </source>
</evidence>
<dbReference type="Proteomes" id="UP000321393">
    <property type="component" value="Unassembled WGS sequence"/>
</dbReference>
<dbReference type="Pfam" id="PF02992">
    <property type="entry name" value="Transposase_21"/>
    <property type="match status" value="1"/>
</dbReference>
<dbReference type="EMBL" id="SSTE01023063">
    <property type="protein sequence ID" value="KAA0025920.1"/>
    <property type="molecule type" value="Genomic_DNA"/>
</dbReference>
<dbReference type="OrthoDB" id="1932595at2759"/>
<accession>A0A5A7SIC2</accession>
<dbReference type="AlphaFoldDB" id="A0A5A7SIC2"/>
<evidence type="ECO:0000313" key="1">
    <source>
        <dbReference type="EMBL" id="KAA0025920.1"/>
    </source>
</evidence>
<sequence>MRGHKEKHVETEVVLRHPADAKGCGFPNFASDSWNVCLGLGSDEFNPFGHMSTSYSMWPVVLIPYNLLPLKCMKSQIS</sequence>
<name>A0A5A7SIC2_CUCMM</name>
<dbReference type="InterPro" id="IPR004242">
    <property type="entry name" value="Transposase_21"/>
</dbReference>
<comment type="caution">
    <text evidence="1">The sequence shown here is derived from an EMBL/GenBank/DDBJ whole genome shotgun (WGS) entry which is preliminary data.</text>
</comment>
<organism evidence="1 2">
    <name type="scientific">Cucumis melo var. makuwa</name>
    <name type="common">Oriental melon</name>
    <dbReference type="NCBI Taxonomy" id="1194695"/>
    <lineage>
        <taxon>Eukaryota</taxon>
        <taxon>Viridiplantae</taxon>
        <taxon>Streptophyta</taxon>
        <taxon>Embryophyta</taxon>
        <taxon>Tracheophyta</taxon>
        <taxon>Spermatophyta</taxon>
        <taxon>Magnoliopsida</taxon>
        <taxon>eudicotyledons</taxon>
        <taxon>Gunneridae</taxon>
        <taxon>Pentapetalae</taxon>
        <taxon>rosids</taxon>
        <taxon>fabids</taxon>
        <taxon>Cucurbitales</taxon>
        <taxon>Cucurbitaceae</taxon>
        <taxon>Benincaseae</taxon>
        <taxon>Cucumis</taxon>
    </lineage>
</organism>
<proteinExistence type="predicted"/>
<gene>
    <name evidence="1" type="ORF">E6C27_scaffold34G002180</name>
</gene>
<protein>
    <submittedName>
        <fullName evidence="1">Uncharacterized protein</fullName>
    </submittedName>
</protein>
<reference evidence="1 2" key="1">
    <citation type="submission" date="2019-08" db="EMBL/GenBank/DDBJ databases">
        <title>Draft genome sequences of two oriental melons (Cucumis melo L. var makuwa).</title>
        <authorList>
            <person name="Kwon S.-Y."/>
        </authorList>
    </citation>
    <scope>NUCLEOTIDE SEQUENCE [LARGE SCALE GENOMIC DNA]</scope>
    <source>
        <strain evidence="2">cv. SW 3</strain>
        <tissue evidence="1">Leaf</tissue>
    </source>
</reference>